<dbReference type="EMBL" id="JACHFL010000005">
    <property type="protein sequence ID" value="MBB5363443.1"/>
    <property type="molecule type" value="Genomic_DNA"/>
</dbReference>
<evidence type="ECO:0000313" key="4">
    <source>
        <dbReference type="Proteomes" id="UP000552709"/>
    </source>
</evidence>
<evidence type="ECO:0000259" key="1">
    <source>
        <dbReference type="PROSITE" id="PS50995"/>
    </source>
</evidence>
<dbReference type="SUPFAM" id="SSF46785">
    <property type="entry name" value="Winged helix' DNA-binding domain"/>
    <property type="match status" value="1"/>
</dbReference>
<dbReference type="InterPro" id="IPR039422">
    <property type="entry name" value="MarR/SlyA-like"/>
</dbReference>
<gene>
    <name evidence="3" type="ORF">HNQ08_002541</name>
</gene>
<dbReference type="AlphaFoldDB" id="A0A7W8JV85"/>
<dbReference type="PANTHER" id="PTHR33164">
    <property type="entry name" value="TRANSCRIPTIONAL REGULATOR, MARR FAMILY"/>
    <property type="match status" value="1"/>
</dbReference>
<feature type="domain" description="HTH marR-type" evidence="1">
    <location>
        <begin position="5"/>
        <end position="176"/>
    </location>
</feature>
<dbReference type="Pfam" id="PF00583">
    <property type="entry name" value="Acetyltransf_1"/>
    <property type="match status" value="1"/>
</dbReference>
<dbReference type="Pfam" id="PF12802">
    <property type="entry name" value="MarR_2"/>
    <property type="match status" value="1"/>
</dbReference>
<dbReference type="SUPFAM" id="SSF55729">
    <property type="entry name" value="Acyl-CoA N-acyltransferases (Nat)"/>
    <property type="match status" value="1"/>
</dbReference>
<sequence>MPAYSLRLAPSLYRVFSAFRCELSRFNYENQQHIKALGLTPQQFSLLLVLGAAGGEGLSVGEAAERLHIAHNSVVELSQRAEAAGLLTRISQGGRRQGTLLLLTQHGADRLDEITARLITELAEERERLIETLSRWNMVLAARGLTPPTAAPQAELRQMGQHEKSLIWKLLQLYLDELSLSRGSVPGEDGEYDYPTFDHYWEKQGYAVYLLQVEQRPAGFALVRQLQDLPAWHALDEFCVLRAYRGQGLGAFLAGEVLHARPGRWSVAHLRQNRYACHFWDQVLPRHAAQPPTYREDPALPGLWHFEFETKAEAALSAD</sequence>
<dbReference type="InterPro" id="IPR036388">
    <property type="entry name" value="WH-like_DNA-bd_sf"/>
</dbReference>
<dbReference type="InterPro" id="IPR036390">
    <property type="entry name" value="WH_DNA-bd_sf"/>
</dbReference>
<keyword evidence="3" id="KW-0238">DNA-binding</keyword>
<proteinExistence type="predicted"/>
<dbReference type="InterPro" id="IPR000182">
    <property type="entry name" value="GNAT_dom"/>
</dbReference>
<keyword evidence="4" id="KW-1185">Reference proteome</keyword>
<reference evidence="3 4" key="1">
    <citation type="submission" date="2020-08" db="EMBL/GenBank/DDBJ databases">
        <title>Genomic Encyclopedia of Type Strains, Phase IV (KMG-IV): sequencing the most valuable type-strain genomes for metagenomic binning, comparative biology and taxonomic classification.</title>
        <authorList>
            <person name="Goeker M."/>
        </authorList>
    </citation>
    <scope>NUCLEOTIDE SEQUENCE [LARGE SCALE GENOMIC DNA]</scope>
    <source>
        <strain evidence="3 4">DSM 27939</strain>
    </source>
</reference>
<dbReference type="CDD" id="cd04301">
    <property type="entry name" value="NAT_SF"/>
    <property type="match status" value="1"/>
</dbReference>
<feature type="domain" description="N-acetyltransferase" evidence="2">
    <location>
        <begin position="154"/>
        <end position="313"/>
    </location>
</feature>
<dbReference type="InterPro" id="IPR000835">
    <property type="entry name" value="HTH_MarR-typ"/>
</dbReference>
<dbReference type="PROSITE" id="PS51186">
    <property type="entry name" value="GNAT"/>
    <property type="match status" value="1"/>
</dbReference>
<dbReference type="GO" id="GO:0003700">
    <property type="term" value="F:DNA-binding transcription factor activity"/>
    <property type="evidence" value="ECO:0007669"/>
    <property type="project" value="InterPro"/>
</dbReference>
<dbReference type="RefSeq" id="WP_184132321.1">
    <property type="nucleotide sequence ID" value="NZ_JACHFL010000005.1"/>
</dbReference>
<dbReference type="InterPro" id="IPR016181">
    <property type="entry name" value="Acyl_CoA_acyltransferase"/>
</dbReference>
<protein>
    <submittedName>
        <fullName evidence="3">Putative acetyltransferase/DNA-binding MarR family transcriptional regulator</fullName>
    </submittedName>
</protein>
<dbReference type="SMART" id="SM00347">
    <property type="entry name" value="HTH_MARR"/>
    <property type="match status" value="1"/>
</dbReference>
<name>A0A7W8JV85_9DEIO</name>
<organism evidence="3 4">
    <name type="scientific">Deinococcus humi</name>
    <dbReference type="NCBI Taxonomy" id="662880"/>
    <lineage>
        <taxon>Bacteria</taxon>
        <taxon>Thermotogati</taxon>
        <taxon>Deinococcota</taxon>
        <taxon>Deinococci</taxon>
        <taxon>Deinococcales</taxon>
        <taxon>Deinococcaceae</taxon>
        <taxon>Deinococcus</taxon>
    </lineage>
</organism>
<evidence type="ECO:0000313" key="3">
    <source>
        <dbReference type="EMBL" id="MBB5363443.1"/>
    </source>
</evidence>
<accession>A0A7W8JV85</accession>
<dbReference type="Gene3D" id="3.40.630.30">
    <property type="match status" value="1"/>
</dbReference>
<keyword evidence="3" id="KW-0808">Transferase</keyword>
<evidence type="ECO:0000259" key="2">
    <source>
        <dbReference type="PROSITE" id="PS51186"/>
    </source>
</evidence>
<dbReference type="PROSITE" id="PS50995">
    <property type="entry name" value="HTH_MARR_2"/>
    <property type="match status" value="1"/>
</dbReference>
<dbReference type="GO" id="GO:0003677">
    <property type="term" value="F:DNA binding"/>
    <property type="evidence" value="ECO:0007669"/>
    <property type="project" value="UniProtKB-KW"/>
</dbReference>
<dbReference type="GO" id="GO:0006950">
    <property type="term" value="P:response to stress"/>
    <property type="evidence" value="ECO:0007669"/>
    <property type="project" value="TreeGrafter"/>
</dbReference>
<dbReference type="Gene3D" id="1.10.10.10">
    <property type="entry name" value="Winged helix-like DNA-binding domain superfamily/Winged helix DNA-binding domain"/>
    <property type="match status" value="1"/>
</dbReference>
<dbReference type="PANTHER" id="PTHR33164:SF43">
    <property type="entry name" value="HTH-TYPE TRANSCRIPTIONAL REPRESSOR YETL"/>
    <property type="match status" value="1"/>
</dbReference>
<comment type="caution">
    <text evidence="3">The sequence shown here is derived from an EMBL/GenBank/DDBJ whole genome shotgun (WGS) entry which is preliminary data.</text>
</comment>
<dbReference type="Proteomes" id="UP000552709">
    <property type="component" value="Unassembled WGS sequence"/>
</dbReference>
<dbReference type="GO" id="GO:0016747">
    <property type="term" value="F:acyltransferase activity, transferring groups other than amino-acyl groups"/>
    <property type="evidence" value="ECO:0007669"/>
    <property type="project" value="InterPro"/>
</dbReference>